<dbReference type="Gene3D" id="3.20.20.190">
    <property type="entry name" value="Phosphatidylinositol (PI) phosphodiesterase"/>
    <property type="match status" value="1"/>
</dbReference>
<dbReference type="SUPFAM" id="SSF51695">
    <property type="entry name" value="PLC-like phosphodiesterases"/>
    <property type="match status" value="1"/>
</dbReference>
<comment type="caution">
    <text evidence="2">The sequence shown here is derived from an EMBL/GenBank/DDBJ whole genome shotgun (WGS) entry which is preliminary data.</text>
</comment>
<dbReference type="RefSeq" id="WP_256309320.1">
    <property type="nucleotide sequence ID" value="NZ_JANHAW010000006.1"/>
</dbReference>
<feature type="domain" description="GP-PDE" evidence="1">
    <location>
        <begin position="1"/>
        <end position="230"/>
    </location>
</feature>
<keyword evidence="3" id="KW-1185">Reference proteome</keyword>
<dbReference type="PROSITE" id="PS51704">
    <property type="entry name" value="GP_PDE"/>
    <property type="match status" value="1"/>
</dbReference>
<reference evidence="2 3" key="1">
    <citation type="journal article" date="2019" name="Int. J. Syst. Evol. Microbiol.">
        <title>The Global Catalogue of Microorganisms (GCM) 10K type strain sequencing project: providing services to taxonomists for standard genome sequencing and annotation.</title>
        <authorList>
            <consortium name="The Broad Institute Genomics Platform"/>
            <consortium name="The Broad Institute Genome Sequencing Center for Infectious Disease"/>
            <person name="Wu L."/>
            <person name="Ma J."/>
        </authorList>
    </citation>
    <scope>NUCLEOTIDE SEQUENCE [LARGE SCALE GENOMIC DNA]</scope>
    <source>
        <strain evidence="2 3">CGMCC 1.10387</strain>
    </source>
</reference>
<evidence type="ECO:0000313" key="3">
    <source>
        <dbReference type="Proteomes" id="UP001597092"/>
    </source>
</evidence>
<dbReference type="Pfam" id="PF03009">
    <property type="entry name" value="GDPD"/>
    <property type="match status" value="1"/>
</dbReference>
<gene>
    <name evidence="2" type="ORF">ACFSAS_18395</name>
</gene>
<dbReference type="AlphaFoldDB" id="A0ABD6DZ34"/>
<proteinExistence type="predicted"/>
<accession>A0ABD6DZ34</accession>
<dbReference type="Proteomes" id="UP001597092">
    <property type="component" value="Unassembled WGS sequence"/>
</dbReference>
<dbReference type="EMBL" id="JBHUDP010000015">
    <property type="protein sequence ID" value="MFD1687558.1"/>
    <property type="molecule type" value="Genomic_DNA"/>
</dbReference>
<evidence type="ECO:0000313" key="2">
    <source>
        <dbReference type="EMBL" id="MFD1687558.1"/>
    </source>
</evidence>
<dbReference type="CDD" id="cd08556">
    <property type="entry name" value="GDPD"/>
    <property type="match status" value="1"/>
</dbReference>
<organism evidence="2 3">
    <name type="scientific">Halobellus litoreus</name>
    <dbReference type="NCBI Taxonomy" id="755310"/>
    <lineage>
        <taxon>Archaea</taxon>
        <taxon>Methanobacteriati</taxon>
        <taxon>Methanobacteriota</taxon>
        <taxon>Stenosarchaea group</taxon>
        <taxon>Halobacteria</taxon>
        <taxon>Halobacteriales</taxon>
        <taxon>Haloferacaceae</taxon>
        <taxon>Halobellus</taxon>
    </lineage>
</organism>
<protein>
    <submittedName>
        <fullName evidence="2">Glycerophosphodiester phosphodiesterase</fullName>
    </submittedName>
</protein>
<sequence length="232" mass="24729">MRPIAHRGCMAQYPENTLEAFRRSAAVVEMIETDVQRCGSGELVVFHDETLDRVTDATGEVASTPLSTLRAASVLGTDESIPLLTEVFEAVPPSVGLNLELKGTDVAADAVEIAGRYDHEVIVSSFRPDDVADARDAGAAAVAFLLYADADATAEFDVSGALDVGEDLDCSYVHPHVHLCLDTDVVERAHARGFGVNAWTAEQRETIGELRARGVDGVVIDDCGLADDCRDG</sequence>
<dbReference type="PANTHER" id="PTHR46211:SF14">
    <property type="entry name" value="GLYCEROPHOSPHODIESTER PHOSPHODIESTERASE"/>
    <property type="match status" value="1"/>
</dbReference>
<name>A0ABD6DZ34_9EURY</name>
<dbReference type="InterPro" id="IPR030395">
    <property type="entry name" value="GP_PDE_dom"/>
</dbReference>
<evidence type="ECO:0000259" key="1">
    <source>
        <dbReference type="PROSITE" id="PS51704"/>
    </source>
</evidence>
<dbReference type="PANTHER" id="PTHR46211">
    <property type="entry name" value="GLYCEROPHOSPHORYL DIESTER PHOSPHODIESTERASE"/>
    <property type="match status" value="1"/>
</dbReference>
<dbReference type="InterPro" id="IPR017946">
    <property type="entry name" value="PLC-like_Pdiesterase_TIM-brl"/>
</dbReference>